<evidence type="ECO:0000256" key="1">
    <source>
        <dbReference type="ARBA" id="ARBA00022603"/>
    </source>
</evidence>
<keyword evidence="3 5" id="KW-0949">S-adenosyl-L-methionine</keyword>
<organism evidence="7 8">
    <name type="scientific">Nocardioides luteus</name>
    <dbReference type="NCBI Taxonomy" id="1844"/>
    <lineage>
        <taxon>Bacteria</taxon>
        <taxon>Bacillati</taxon>
        <taxon>Actinomycetota</taxon>
        <taxon>Actinomycetes</taxon>
        <taxon>Propionibacteriales</taxon>
        <taxon>Nocardioidaceae</taxon>
        <taxon>Nocardioides</taxon>
    </lineage>
</organism>
<feature type="binding site" evidence="5">
    <location>
        <position position="40"/>
    </location>
    <ligand>
        <name>S-adenosyl-L-methionine</name>
        <dbReference type="ChEBI" id="CHEBI:59789"/>
    </ligand>
</feature>
<feature type="domain" description="Ribosomal RNA adenine methylase transferase N-terminal" evidence="6">
    <location>
        <begin position="21"/>
        <end position="180"/>
    </location>
</feature>
<dbReference type="SMART" id="SM00650">
    <property type="entry name" value="rADc"/>
    <property type="match status" value="1"/>
</dbReference>
<proteinExistence type="inferred from homology"/>
<dbReference type="Gene3D" id="3.40.50.150">
    <property type="entry name" value="Vaccinia Virus protein VP39"/>
    <property type="match status" value="1"/>
</dbReference>
<protein>
    <submittedName>
        <fullName evidence="7">23S ribosomal RNA methyltransferase Erm</fullName>
    </submittedName>
</protein>
<keyword evidence="8" id="KW-1185">Reference proteome</keyword>
<dbReference type="InterPro" id="IPR020596">
    <property type="entry name" value="rRNA_Ade_Mease_Trfase_CS"/>
</dbReference>
<feature type="binding site" evidence="5">
    <location>
        <position position="16"/>
    </location>
    <ligand>
        <name>S-adenosyl-L-methionine</name>
        <dbReference type="ChEBI" id="CHEBI:59789"/>
    </ligand>
</feature>
<feature type="binding site" evidence="5">
    <location>
        <position position="99"/>
    </location>
    <ligand>
        <name>S-adenosyl-L-methionine</name>
        <dbReference type="ChEBI" id="CHEBI:59789"/>
    </ligand>
</feature>
<dbReference type="EMBL" id="JZDQ02000012">
    <property type="protein sequence ID" value="OIJ26871.1"/>
    <property type="molecule type" value="Genomic_DNA"/>
</dbReference>
<gene>
    <name evidence="7" type="ORF">UG56_010210</name>
</gene>
<dbReference type="Proteomes" id="UP000033772">
    <property type="component" value="Unassembled WGS sequence"/>
</dbReference>
<evidence type="ECO:0000313" key="8">
    <source>
        <dbReference type="Proteomes" id="UP000033772"/>
    </source>
</evidence>
<dbReference type="InterPro" id="IPR001737">
    <property type="entry name" value="KsgA/Erm"/>
</dbReference>
<dbReference type="GO" id="GO:0005829">
    <property type="term" value="C:cytosol"/>
    <property type="evidence" value="ECO:0007669"/>
    <property type="project" value="TreeGrafter"/>
</dbReference>
<reference evidence="7" key="1">
    <citation type="submission" date="2016-10" db="EMBL/GenBank/DDBJ databases">
        <title>Draft Genome Sequence of Nocardioides luteus Strain BAFB, an Alkane-Degrading Bacterium Isolated from JP-7 Polluted Soil.</title>
        <authorList>
            <person name="Brown L."/>
            <person name="Ruiz O.N."/>
            <person name="Gunasekera T."/>
        </authorList>
    </citation>
    <scope>NUCLEOTIDE SEQUENCE [LARGE SCALE GENOMIC DNA]</scope>
    <source>
        <strain evidence="7">BAFB</strain>
    </source>
</reference>
<dbReference type="InterPro" id="IPR020598">
    <property type="entry name" value="rRNA_Ade_methylase_Trfase_N"/>
</dbReference>
<sequence length="253" mass="28471">MSDVRPGRHELGQNFLTDRSTVDRIVHLVSQRHGPLVEWGTGNGAVTLALAELGRPLQGVEIDPRRAADLRRRIGPHVCIAEGDILRHAPPQDAVVVSNVPFHLTTPILRHLLASTTWRHAVLLTQWEVARKRAGVGGTTQLTAQWWPWFTFTLDRRVPATAFRPRPSVDGGLLLVDRRREPLLPESRRRAFQSWVARVFSSRGRGVADILRRNGVPGALADRIARRRRRSSAPVLPRDLRAEDWVEAYAARP</sequence>
<evidence type="ECO:0000256" key="4">
    <source>
        <dbReference type="ARBA" id="ARBA00022884"/>
    </source>
</evidence>
<dbReference type="GO" id="GO:0003723">
    <property type="term" value="F:RNA binding"/>
    <property type="evidence" value="ECO:0007669"/>
    <property type="project" value="UniProtKB-UniRule"/>
</dbReference>
<dbReference type="PROSITE" id="PS51689">
    <property type="entry name" value="SAM_RNA_A_N6_MT"/>
    <property type="match status" value="1"/>
</dbReference>
<evidence type="ECO:0000313" key="7">
    <source>
        <dbReference type="EMBL" id="OIJ26871.1"/>
    </source>
</evidence>
<comment type="caution">
    <text evidence="7">The sequence shown here is derived from an EMBL/GenBank/DDBJ whole genome shotgun (WGS) entry which is preliminary data.</text>
</comment>
<dbReference type="AlphaFoldDB" id="A0A1J4N7C7"/>
<keyword evidence="1 5" id="KW-0489">Methyltransferase</keyword>
<name>A0A1J4N7C7_9ACTN</name>
<dbReference type="PANTHER" id="PTHR11727">
    <property type="entry name" value="DIMETHYLADENOSINE TRANSFERASE"/>
    <property type="match status" value="1"/>
</dbReference>
<dbReference type="GO" id="GO:0000179">
    <property type="term" value="F:rRNA (adenine-N6,N6-)-dimethyltransferase activity"/>
    <property type="evidence" value="ECO:0007669"/>
    <property type="project" value="UniProtKB-UniRule"/>
</dbReference>
<feature type="binding site" evidence="5">
    <location>
        <position position="84"/>
    </location>
    <ligand>
        <name>S-adenosyl-L-methionine</name>
        <dbReference type="ChEBI" id="CHEBI:59789"/>
    </ligand>
</feature>
<dbReference type="NCBIfam" id="NF000499">
    <property type="entry name" value="Erm23S_rRNA_broad"/>
    <property type="match status" value="1"/>
</dbReference>
<evidence type="ECO:0000256" key="2">
    <source>
        <dbReference type="ARBA" id="ARBA00022679"/>
    </source>
</evidence>
<dbReference type="RefSeq" id="WP_071327007.1">
    <property type="nucleotide sequence ID" value="NZ_JZDQ02000012.1"/>
</dbReference>
<dbReference type="Pfam" id="PF00398">
    <property type="entry name" value="RrnaAD"/>
    <property type="match status" value="1"/>
</dbReference>
<keyword evidence="2 5" id="KW-0808">Transferase</keyword>
<comment type="similarity">
    <text evidence="5">Belongs to the class I-like SAM-binding methyltransferase superfamily. rRNA adenine N(6)-methyltransferase family.</text>
</comment>
<feature type="binding site" evidence="5">
    <location>
        <position position="61"/>
    </location>
    <ligand>
        <name>S-adenosyl-L-methionine</name>
        <dbReference type="ChEBI" id="CHEBI:59789"/>
    </ligand>
</feature>
<dbReference type="STRING" id="1844.UG56_010210"/>
<evidence type="ECO:0000256" key="3">
    <source>
        <dbReference type="ARBA" id="ARBA00022691"/>
    </source>
</evidence>
<accession>A0A1J4N7C7</accession>
<keyword evidence="4 5" id="KW-0694">RNA-binding</keyword>
<feature type="binding site" evidence="5">
    <location>
        <position position="14"/>
    </location>
    <ligand>
        <name>S-adenosyl-L-methionine</name>
        <dbReference type="ChEBI" id="CHEBI:59789"/>
    </ligand>
</feature>
<dbReference type="OrthoDB" id="3616874at2"/>
<dbReference type="InterPro" id="IPR029063">
    <property type="entry name" value="SAM-dependent_MTases_sf"/>
</dbReference>
<dbReference type="PANTHER" id="PTHR11727:SF7">
    <property type="entry name" value="DIMETHYLADENOSINE TRANSFERASE-RELATED"/>
    <property type="match status" value="1"/>
</dbReference>
<dbReference type="SUPFAM" id="SSF53335">
    <property type="entry name" value="S-adenosyl-L-methionine-dependent methyltransferases"/>
    <property type="match status" value="1"/>
</dbReference>
<evidence type="ECO:0000259" key="6">
    <source>
        <dbReference type="SMART" id="SM00650"/>
    </source>
</evidence>
<evidence type="ECO:0000256" key="5">
    <source>
        <dbReference type="PROSITE-ProRule" id="PRU01026"/>
    </source>
</evidence>
<dbReference type="PROSITE" id="PS01131">
    <property type="entry name" value="RRNA_A_DIMETH"/>
    <property type="match status" value="1"/>
</dbReference>